<reference evidence="1 2" key="1">
    <citation type="submission" date="2018-11" db="EMBL/GenBank/DDBJ databases">
        <authorList>
            <consortium name="Pathogen Informatics"/>
        </authorList>
    </citation>
    <scope>NUCLEOTIDE SEQUENCE [LARGE SCALE GENOMIC DNA]</scope>
    <source>
        <strain evidence="1 2">Zambia</strain>
    </source>
</reference>
<dbReference type="EMBL" id="UZAI01003780">
    <property type="protein sequence ID" value="VDO82241.1"/>
    <property type="molecule type" value="Genomic_DNA"/>
</dbReference>
<keyword evidence="2" id="KW-1185">Reference proteome</keyword>
<protein>
    <submittedName>
        <fullName evidence="1">Uncharacterized protein</fullName>
    </submittedName>
</protein>
<dbReference type="AlphaFoldDB" id="A0A183LXR2"/>
<organism evidence="1 2">
    <name type="scientific">Schistosoma margrebowiei</name>
    <dbReference type="NCBI Taxonomy" id="48269"/>
    <lineage>
        <taxon>Eukaryota</taxon>
        <taxon>Metazoa</taxon>
        <taxon>Spiralia</taxon>
        <taxon>Lophotrochozoa</taxon>
        <taxon>Platyhelminthes</taxon>
        <taxon>Trematoda</taxon>
        <taxon>Digenea</taxon>
        <taxon>Strigeidida</taxon>
        <taxon>Schistosomatoidea</taxon>
        <taxon>Schistosomatidae</taxon>
        <taxon>Schistosoma</taxon>
    </lineage>
</organism>
<evidence type="ECO:0000313" key="2">
    <source>
        <dbReference type="Proteomes" id="UP000277204"/>
    </source>
</evidence>
<dbReference type="Proteomes" id="UP000277204">
    <property type="component" value="Unassembled WGS sequence"/>
</dbReference>
<sequence length="84" mass="9483">MVGGSRQETLNPSFVPFSIRHAHTVEYKGLTSCVEENDLEPCSLNSIINIYNFILKLRNILSYSVSSVRITAPSPIRFQRLITV</sequence>
<gene>
    <name evidence="1" type="ORF">SMRZ_LOCUS8587</name>
</gene>
<evidence type="ECO:0000313" key="1">
    <source>
        <dbReference type="EMBL" id="VDO82241.1"/>
    </source>
</evidence>
<accession>A0A183LXR2</accession>
<proteinExistence type="predicted"/>
<name>A0A183LXR2_9TREM</name>